<reference evidence="1 2" key="1">
    <citation type="submission" date="2016-09" db="EMBL/GenBank/DDBJ databases">
        <authorList>
            <person name="Capua I."/>
            <person name="De Benedictis P."/>
            <person name="Joannis T."/>
            <person name="Lombin L.H."/>
            <person name="Cattoli G."/>
        </authorList>
    </citation>
    <scope>NUCLEOTIDE SEQUENCE [LARGE SCALE GENOMIC DNA]</scope>
    <source>
        <strain evidence="1 2">LMG 25899</strain>
    </source>
</reference>
<evidence type="ECO:0000313" key="2">
    <source>
        <dbReference type="Proteomes" id="UP000095256"/>
    </source>
</evidence>
<protein>
    <recommendedName>
        <fullName evidence="3">DUF5050 domain-containing protein</fullName>
    </recommendedName>
</protein>
<evidence type="ECO:0000313" key="1">
    <source>
        <dbReference type="EMBL" id="OEH83708.1"/>
    </source>
</evidence>
<proteinExistence type="predicted"/>
<dbReference type="AlphaFoldDB" id="A0A1E5L0R1"/>
<dbReference type="OrthoDB" id="9794935at2"/>
<accession>A0A1E5L0R1</accession>
<gene>
    <name evidence="1" type="ORF">BCR26_08560</name>
</gene>
<sequence>MLKSDNIEIENNDVYVLGITKNYIVVNNNYNGLVVLDRDFSYLKNIDIDEDIVIYQLFSSEMNDYVIIQDIESETLYSIDMITDEILQVNWKLIFDNYYYVQKDTFYLKSKNSQYLFDYQNLEPKLQKETEDNNNIILASSQEDILYLKNTNEITYKDKIIEVSGDHDYGYGIEKNHIIKYSEEVLYLFSKDSWHPIFKVKEDHSIRKCVISFEYIYVLVNNKMDISKSEIQKVRL</sequence>
<dbReference type="RefSeq" id="WP_069697392.1">
    <property type="nucleotide sequence ID" value="NZ_JAGGMA010000008.1"/>
</dbReference>
<organism evidence="1 2">
    <name type="scientific">Enterococcus rivorum</name>
    <dbReference type="NCBI Taxonomy" id="762845"/>
    <lineage>
        <taxon>Bacteria</taxon>
        <taxon>Bacillati</taxon>
        <taxon>Bacillota</taxon>
        <taxon>Bacilli</taxon>
        <taxon>Lactobacillales</taxon>
        <taxon>Enterococcaceae</taxon>
        <taxon>Enterococcus</taxon>
    </lineage>
</organism>
<name>A0A1E5L0R1_9ENTE</name>
<dbReference type="Proteomes" id="UP000095256">
    <property type="component" value="Unassembled WGS sequence"/>
</dbReference>
<dbReference type="EMBL" id="MIEK01000004">
    <property type="protein sequence ID" value="OEH83708.1"/>
    <property type="molecule type" value="Genomic_DNA"/>
</dbReference>
<comment type="caution">
    <text evidence="1">The sequence shown here is derived from an EMBL/GenBank/DDBJ whole genome shotgun (WGS) entry which is preliminary data.</text>
</comment>
<evidence type="ECO:0008006" key="3">
    <source>
        <dbReference type="Google" id="ProtNLM"/>
    </source>
</evidence>
<keyword evidence="2" id="KW-1185">Reference proteome</keyword>